<reference evidence="1" key="1">
    <citation type="submission" date="2023-10" db="EMBL/GenBank/DDBJ databases">
        <authorList>
            <person name="Rodriguez Cubillos JULIANA M."/>
            <person name="De Vega J."/>
        </authorList>
    </citation>
    <scope>NUCLEOTIDE SEQUENCE</scope>
</reference>
<dbReference type="EMBL" id="CASHSV030000615">
    <property type="protein sequence ID" value="CAJ2668986.1"/>
    <property type="molecule type" value="Genomic_DNA"/>
</dbReference>
<proteinExistence type="predicted"/>
<name>A0ACB0LKP4_TRIPR</name>
<comment type="caution">
    <text evidence="1">The sequence shown here is derived from an EMBL/GenBank/DDBJ whole genome shotgun (WGS) entry which is preliminary data.</text>
</comment>
<accession>A0ACB0LKP4</accession>
<organism evidence="1 2">
    <name type="scientific">Trifolium pratense</name>
    <name type="common">Red clover</name>
    <dbReference type="NCBI Taxonomy" id="57577"/>
    <lineage>
        <taxon>Eukaryota</taxon>
        <taxon>Viridiplantae</taxon>
        <taxon>Streptophyta</taxon>
        <taxon>Embryophyta</taxon>
        <taxon>Tracheophyta</taxon>
        <taxon>Spermatophyta</taxon>
        <taxon>Magnoliopsida</taxon>
        <taxon>eudicotyledons</taxon>
        <taxon>Gunneridae</taxon>
        <taxon>Pentapetalae</taxon>
        <taxon>rosids</taxon>
        <taxon>fabids</taxon>
        <taxon>Fabales</taxon>
        <taxon>Fabaceae</taxon>
        <taxon>Papilionoideae</taxon>
        <taxon>50 kb inversion clade</taxon>
        <taxon>NPAAA clade</taxon>
        <taxon>Hologalegina</taxon>
        <taxon>IRL clade</taxon>
        <taxon>Trifolieae</taxon>
        <taxon>Trifolium</taxon>
    </lineage>
</organism>
<evidence type="ECO:0000313" key="2">
    <source>
        <dbReference type="Proteomes" id="UP001177021"/>
    </source>
</evidence>
<sequence>MSSTLSLSVSPTLILKPQNLSKDTNLTKSNTKETQSPQTLLDTTKLTKRKVLTSSVIGLIPACVAKPTKAEPESPNASTSSRISYTRFLQYLDEGVVKKVDLLENGTVAIAEIYNQTLDKIQRVKIQLPGLPKELVRKMEDKNVDFGVYPMDANWGDAILDLLGNLAFPLILLGSLLLRSSRNNPVGGPNLPFGLGRNKAKFQMEPNTGVTFEDVAGVDEAKQDFQEIVEFLQTPEKFSSLGAKIPKGVLLVGPPGTGKTLLAKAIAGEAKVPFFSLSGSEFIEMFVGVGASRVRDLFNKAKENSPCLIFIDEIDAVGRQRGTGIGGGNDEREQTLNQLLTEMDGFSGNTGVIVIAATNRPEILDSALLRPGRFDRQVTVGLPDIRGRKEILKVHSNNKRLDKGISLSVIAMRTPGFSGADLANLMNEAAILAGRRRKEKITMKEIDDSIDRIVAGMEGTKMTDGKSKILVAYHEVGHAICATLTPGHDPVQKVTLVPRGQARGLTWFIPSEDPSLISKNQLFARIVGGLGGRAAEEVIFGETEITTGAAGDLQQITQIARQMVTMYGMSEIGPWTLTDPTTQSSDVVLRMLARNSMSEKLAEDIDNSVRHIIEKAYQVAKNHIRNNRDAIDKLVDVLLEKETLSGDEFRVILSEFTDISSIKIDRTSVREMIEA</sequence>
<evidence type="ECO:0000313" key="1">
    <source>
        <dbReference type="EMBL" id="CAJ2668986.1"/>
    </source>
</evidence>
<protein>
    <submittedName>
        <fullName evidence="1">Uncharacterized protein</fullName>
    </submittedName>
</protein>
<gene>
    <name evidence="1" type="ORF">MILVUS5_LOCUS33275</name>
</gene>
<dbReference type="Proteomes" id="UP001177021">
    <property type="component" value="Unassembled WGS sequence"/>
</dbReference>
<keyword evidence="2" id="KW-1185">Reference proteome</keyword>